<dbReference type="PANTHER" id="PTHR10336:SF36">
    <property type="entry name" value="1-PHOSPHATIDYLINOSITOL 4,5-BISPHOSPHATE PHOSPHODIESTERASE BETA-4"/>
    <property type="match status" value="1"/>
</dbReference>
<dbReference type="InterPro" id="IPR011992">
    <property type="entry name" value="EF-hand-dom_pair"/>
</dbReference>
<name>A0A3P8F2F1_HELPZ</name>
<evidence type="ECO:0000256" key="3">
    <source>
        <dbReference type="ARBA" id="ARBA00022963"/>
    </source>
</evidence>
<sequence>MPDSCVVTDAKNLRFLPGTFVWILLYHISQLVLINITMPATTFMFFQALISIPELLILTIRRPNCRTSLTECGVDLLVSLKEIGSSIQLLMTVVSNEDFVHPVLTTFLFLENKKEGLKAWVQFLFRLSVNTRRRHFGVIHHIRKVLAPVFFTSDSSEVSLEHLRAALPFSAVAPSGTGVLLTRYRSNSTEGNTPLNERLPDDELVKLMLSLGETPGLRKMFDELCENGDATMSRKSFLRFLQTFQRDPRLNEARHPPISQRGMDIMLRSLGYQQDIEISFEVFVHYLWSEFCVDFPNIPQEQGLQVKGAHLLPSSGHKETVADVEIYRQILLSGCRCVELDCWDGSDGPVITHGPAALFGMNEVPLEQLCSVVSSATTMPLPEEVSAVHCTWAEQVTMARS</sequence>
<reference evidence="7 8" key="1">
    <citation type="submission" date="2018-11" db="EMBL/GenBank/DDBJ databases">
        <authorList>
            <consortium name="Pathogen Informatics"/>
        </authorList>
    </citation>
    <scope>NUCLEOTIDE SEQUENCE [LARGE SCALE GENOMIC DNA]</scope>
</reference>
<dbReference type="PROSITE" id="PS50007">
    <property type="entry name" value="PIPLC_X_DOMAIN"/>
    <property type="match status" value="1"/>
</dbReference>
<feature type="transmembrane region" description="Helical" evidence="5">
    <location>
        <begin position="20"/>
        <end position="36"/>
    </location>
</feature>
<dbReference type="OrthoDB" id="269822at2759"/>
<dbReference type="GO" id="GO:0004435">
    <property type="term" value="F:phosphatidylinositol-4,5-bisphosphate phospholipase C activity"/>
    <property type="evidence" value="ECO:0007669"/>
    <property type="project" value="UniProtKB-EC"/>
</dbReference>
<evidence type="ECO:0000313" key="9">
    <source>
        <dbReference type="WBParaSite" id="HPBE_0001905301-mRNA-1"/>
    </source>
</evidence>
<dbReference type="InterPro" id="IPR000909">
    <property type="entry name" value="PLipase_C_PInositol-sp_X_dom"/>
</dbReference>
<evidence type="ECO:0000256" key="1">
    <source>
        <dbReference type="ARBA" id="ARBA00012368"/>
    </source>
</evidence>
<keyword evidence="5" id="KW-1133">Transmembrane helix</keyword>
<dbReference type="GO" id="GO:0048015">
    <property type="term" value="P:phosphatidylinositol-mediated signaling"/>
    <property type="evidence" value="ECO:0007669"/>
    <property type="project" value="TreeGrafter"/>
</dbReference>
<organism evidence="7">
    <name type="scientific">Heligmosomoides polygyrus</name>
    <name type="common">Parasitic roundworm</name>
    <dbReference type="NCBI Taxonomy" id="6339"/>
    <lineage>
        <taxon>Eukaryota</taxon>
        <taxon>Metazoa</taxon>
        <taxon>Ecdysozoa</taxon>
        <taxon>Nematoda</taxon>
        <taxon>Chromadorea</taxon>
        <taxon>Rhabditida</taxon>
        <taxon>Rhabditina</taxon>
        <taxon>Rhabditomorpha</taxon>
        <taxon>Strongyloidea</taxon>
        <taxon>Heligmosomidae</taxon>
        <taxon>Heligmosomoides</taxon>
    </lineage>
</organism>
<dbReference type="Gene3D" id="2.30.29.240">
    <property type="match status" value="1"/>
</dbReference>
<dbReference type="SUPFAM" id="SSF51695">
    <property type="entry name" value="PLC-like phosphodiesterases"/>
    <property type="match status" value="1"/>
</dbReference>
<dbReference type="InterPro" id="IPR017946">
    <property type="entry name" value="PLC-like_Pdiesterase_TIM-brl"/>
</dbReference>
<evidence type="ECO:0000256" key="5">
    <source>
        <dbReference type="SAM" id="Phobius"/>
    </source>
</evidence>
<accession>A0A3P8F2F1</accession>
<dbReference type="Proteomes" id="UP000050761">
    <property type="component" value="Unassembled WGS sequence"/>
</dbReference>
<dbReference type="PANTHER" id="PTHR10336">
    <property type="entry name" value="PHOSPHOINOSITIDE-SPECIFIC PHOSPHOLIPASE C FAMILY PROTEIN"/>
    <property type="match status" value="1"/>
</dbReference>
<dbReference type="InterPro" id="IPR001192">
    <property type="entry name" value="PI-PLC_fam"/>
</dbReference>
<reference evidence="9" key="2">
    <citation type="submission" date="2019-09" db="UniProtKB">
        <authorList>
            <consortium name="WormBaseParasite"/>
        </authorList>
    </citation>
    <scope>IDENTIFICATION</scope>
</reference>
<feature type="domain" description="Phosphatidylinositol-specific phospholipase C X" evidence="6">
    <location>
        <begin position="309"/>
        <end position="388"/>
    </location>
</feature>
<evidence type="ECO:0000313" key="7">
    <source>
        <dbReference type="EMBL" id="VDP13856.1"/>
    </source>
</evidence>
<dbReference type="GO" id="GO:0046488">
    <property type="term" value="P:phosphatidylinositol metabolic process"/>
    <property type="evidence" value="ECO:0007669"/>
    <property type="project" value="TreeGrafter"/>
</dbReference>
<keyword evidence="8" id="KW-1185">Reference proteome</keyword>
<dbReference type="Gene3D" id="3.20.20.190">
    <property type="entry name" value="Phosphatidylinositol (PI) phosphodiesterase"/>
    <property type="match status" value="1"/>
</dbReference>
<dbReference type="EC" id="3.1.4.11" evidence="1"/>
<evidence type="ECO:0000313" key="8">
    <source>
        <dbReference type="Proteomes" id="UP000050761"/>
    </source>
</evidence>
<dbReference type="Pfam" id="PF00388">
    <property type="entry name" value="PI-PLC-X"/>
    <property type="match status" value="1"/>
</dbReference>
<dbReference type="GO" id="GO:0051209">
    <property type="term" value="P:release of sequestered calcium ion into cytosol"/>
    <property type="evidence" value="ECO:0007669"/>
    <property type="project" value="TreeGrafter"/>
</dbReference>
<dbReference type="AlphaFoldDB" id="A0A3P8F2F1"/>
<dbReference type="SMART" id="SM00148">
    <property type="entry name" value="PLCXc"/>
    <property type="match status" value="1"/>
</dbReference>
<proteinExistence type="predicted"/>
<dbReference type="EMBL" id="UZAH01031098">
    <property type="protein sequence ID" value="VDP13856.1"/>
    <property type="molecule type" value="Genomic_DNA"/>
</dbReference>
<keyword evidence="4" id="KW-0443">Lipid metabolism</keyword>
<gene>
    <name evidence="7" type="ORF">HPBE_LOCUS19055</name>
</gene>
<keyword evidence="5" id="KW-0812">Transmembrane</keyword>
<keyword evidence="5" id="KW-0472">Membrane</keyword>
<keyword evidence="2" id="KW-0378">Hydrolase</keyword>
<dbReference type="SUPFAM" id="SSF47473">
    <property type="entry name" value="EF-hand"/>
    <property type="match status" value="1"/>
</dbReference>
<evidence type="ECO:0000259" key="6">
    <source>
        <dbReference type="SMART" id="SM00148"/>
    </source>
</evidence>
<evidence type="ECO:0000256" key="4">
    <source>
        <dbReference type="ARBA" id="ARBA00023098"/>
    </source>
</evidence>
<dbReference type="GO" id="GO:0016042">
    <property type="term" value="P:lipid catabolic process"/>
    <property type="evidence" value="ECO:0007669"/>
    <property type="project" value="UniProtKB-KW"/>
</dbReference>
<dbReference type="WBParaSite" id="HPBE_0001905301-mRNA-1">
    <property type="protein sequence ID" value="HPBE_0001905301-mRNA-1"/>
    <property type="gene ID" value="HPBE_0001905301"/>
</dbReference>
<evidence type="ECO:0000256" key="2">
    <source>
        <dbReference type="ARBA" id="ARBA00022801"/>
    </source>
</evidence>
<keyword evidence="3" id="KW-0442">Lipid degradation</keyword>
<protein>
    <recommendedName>
        <fullName evidence="1">phosphoinositide phospholipase C</fullName>
        <ecNumber evidence="1">3.1.4.11</ecNumber>
    </recommendedName>
</protein>
<dbReference type="Gene3D" id="1.10.238.10">
    <property type="entry name" value="EF-hand"/>
    <property type="match status" value="1"/>
</dbReference>